<feature type="domain" description="OmpA-like" evidence="10">
    <location>
        <begin position="183"/>
        <end position="302"/>
    </location>
</feature>
<dbReference type="PANTHER" id="PTHR30329">
    <property type="entry name" value="STATOR ELEMENT OF FLAGELLAR MOTOR COMPLEX"/>
    <property type="match status" value="1"/>
</dbReference>
<dbReference type="STRING" id="80876.SAMN05421779_101622"/>
<evidence type="ECO:0000256" key="5">
    <source>
        <dbReference type="ARBA" id="ARBA00022989"/>
    </source>
</evidence>
<feature type="region of interest" description="Disordered" evidence="8">
    <location>
        <begin position="79"/>
        <end position="152"/>
    </location>
</feature>
<feature type="region of interest" description="Disordered" evidence="8">
    <location>
        <begin position="299"/>
        <end position="324"/>
    </location>
</feature>
<comment type="similarity">
    <text evidence="2">Belongs to the MotB family.</text>
</comment>
<accession>A0A1N7IUL9</accession>
<feature type="compositionally biased region" description="Basic and acidic residues" evidence="8">
    <location>
        <begin position="299"/>
        <end position="310"/>
    </location>
</feature>
<evidence type="ECO:0000256" key="7">
    <source>
        <dbReference type="PROSITE-ProRule" id="PRU00473"/>
    </source>
</evidence>
<dbReference type="PANTHER" id="PTHR30329:SF21">
    <property type="entry name" value="LIPOPROTEIN YIAD-RELATED"/>
    <property type="match status" value="1"/>
</dbReference>
<evidence type="ECO:0000256" key="2">
    <source>
        <dbReference type="ARBA" id="ARBA00008914"/>
    </source>
</evidence>
<dbReference type="Gene3D" id="3.30.1330.60">
    <property type="entry name" value="OmpA-like domain"/>
    <property type="match status" value="1"/>
</dbReference>
<evidence type="ECO:0000256" key="6">
    <source>
        <dbReference type="ARBA" id="ARBA00023136"/>
    </source>
</evidence>
<dbReference type="Pfam" id="PF00691">
    <property type="entry name" value="OmpA"/>
    <property type="match status" value="1"/>
</dbReference>
<name>A0A1N7IUL9_9PROT</name>
<dbReference type="SUPFAM" id="SSF103088">
    <property type="entry name" value="OmpA-like"/>
    <property type="match status" value="1"/>
</dbReference>
<dbReference type="InterPro" id="IPR025713">
    <property type="entry name" value="MotB-like_N_dom"/>
</dbReference>
<dbReference type="Proteomes" id="UP000185678">
    <property type="component" value="Unassembled WGS sequence"/>
</dbReference>
<evidence type="ECO:0000259" key="10">
    <source>
        <dbReference type="PROSITE" id="PS51123"/>
    </source>
</evidence>
<keyword evidence="3" id="KW-1003">Cell membrane</keyword>
<dbReference type="Pfam" id="PF13677">
    <property type="entry name" value="MotB_plug"/>
    <property type="match status" value="1"/>
</dbReference>
<evidence type="ECO:0000256" key="3">
    <source>
        <dbReference type="ARBA" id="ARBA00022475"/>
    </source>
</evidence>
<keyword evidence="12" id="KW-1185">Reference proteome</keyword>
<keyword evidence="6 7" id="KW-0472">Membrane</keyword>
<sequence length="324" mass="34316">MAEEDGKSPIIIKRIKKGGAAAHGGAWKVAYADFVTAMMAFFLLLWLLNSVTEEQLKGISNYFAPTAVSQTPSGAGGMLGGQVIGEGASQSNAGQPTVSINLPPSTIGSGGQDFTDPQQGQSDKNEDGAGESDSDGVKPSAGQAAEDKQFQETQKQLLEAIGSMPEMKKMKNSLMVDNTPEGLRIQIVDQDGLPMFPPGSSGMYEHTRKMLQLVGRVIQQLPQKVAISGHTDSAGFTDPSGYGNWELSADRALASRRVLLQAGIEDDRIARVSGLAGADPLLPNKPDSSQNRRISIILLREDNHDGKAPKPLEAPPIPSVITGQ</sequence>
<protein>
    <submittedName>
        <fullName evidence="11">Chemotaxis protein MotB</fullName>
    </submittedName>
</protein>
<reference evidence="11 12" key="1">
    <citation type="submission" date="2017-01" db="EMBL/GenBank/DDBJ databases">
        <authorList>
            <person name="Mah S.A."/>
            <person name="Swanson W.J."/>
            <person name="Moy G.W."/>
            <person name="Vacquier V.D."/>
        </authorList>
    </citation>
    <scope>NUCLEOTIDE SEQUENCE [LARGE SCALE GENOMIC DNA]</scope>
    <source>
        <strain evidence="11 12">DSM 11589</strain>
    </source>
</reference>
<dbReference type="EMBL" id="FTOA01000001">
    <property type="protein sequence ID" value="SIS40671.1"/>
    <property type="molecule type" value="Genomic_DNA"/>
</dbReference>
<dbReference type="InterPro" id="IPR050330">
    <property type="entry name" value="Bact_OuterMem_StrucFunc"/>
</dbReference>
<proteinExistence type="inferred from homology"/>
<dbReference type="OrthoDB" id="7170686at2"/>
<comment type="subcellular location">
    <subcellularLocation>
        <location evidence="1">Cell membrane</location>
        <topology evidence="1">Single-pass membrane protein</topology>
    </subcellularLocation>
</comment>
<feature type="compositionally biased region" description="Polar residues" evidence="8">
    <location>
        <begin position="88"/>
        <end position="107"/>
    </location>
</feature>
<organism evidence="11 12">
    <name type="scientific">Insolitispirillum peregrinum</name>
    <dbReference type="NCBI Taxonomy" id="80876"/>
    <lineage>
        <taxon>Bacteria</taxon>
        <taxon>Pseudomonadati</taxon>
        <taxon>Pseudomonadota</taxon>
        <taxon>Alphaproteobacteria</taxon>
        <taxon>Rhodospirillales</taxon>
        <taxon>Novispirillaceae</taxon>
        <taxon>Insolitispirillum</taxon>
    </lineage>
</organism>
<dbReference type="PROSITE" id="PS51123">
    <property type="entry name" value="OMPA_2"/>
    <property type="match status" value="1"/>
</dbReference>
<evidence type="ECO:0000256" key="1">
    <source>
        <dbReference type="ARBA" id="ARBA00004162"/>
    </source>
</evidence>
<keyword evidence="4 9" id="KW-0812">Transmembrane</keyword>
<evidence type="ECO:0000256" key="8">
    <source>
        <dbReference type="SAM" id="MobiDB-lite"/>
    </source>
</evidence>
<dbReference type="RefSeq" id="WP_076398694.1">
    <property type="nucleotide sequence ID" value="NZ_FTOA01000001.1"/>
</dbReference>
<dbReference type="InterPro" id="IPR006665">
    <property type="entry name" value="OmpA-like"/>
</dbReference>
<evidence type="ECO:0000256" key="4">
    <source>
        <dbReference type="ARBA" id="ARBA00022692"/>
    </source>
</evidence>
<dbReference type="AlphaFoldDB" id="A0A1N7IUL9"/>
<dbReference type="InterPro" id="IPR036737">
    <property type="entry name" value="OmpA-like_sf"/>
</dbReference>
<evidence type="ECO:0000313" key="12">
    <source>
        <dbReference type="Proteomes" id="UP000185678"/>
    </source>
</evidence>
<dbReference type="GO" id="GO:0005886">
    <property type="term" value="C:plasma membrane"/>
    <property type="evidence" value="ECO:0007669"/>
    <property type="project" value="UniProtKB-SubCell"/>
</dbReference>
<keyword evidence="5 9" id="KW-1133">Transmembrane helix</keyword>
<evidence type="ECO:0000256" key="9">
    <source>
        <dbReference type="SAM" id="Phobius"/>
    </source>
</evidence>
<evidence type="ECO:0000313" key="11">
    <source>
        <dbReference type="EMBL" id="SIS40671.1"/>
    </source>
</evidence>
<dbReference type="CDD" id="cd07185">
    <property type="entry name" value="OmpA_C-like"/>
    <property type="match status" value="1"/>
</dbReference>
<feature type="transmembrane region" description="Helical" evidence="9">
    <location>
        <begin position="29"/>
        <end position="48"/>
    </location>
</feature>
<gene>
    <name evidence="11" type="ORF">SAMN05421779_101622</name>
</gene>